<evidence type="ECO:0000313" key="7">
    <source>
        <dbReference type="Proteomes" id="UP000549394"/>
    </source>
</evidence>
<feature type="domain" description="Homeobox" evidence="5">
    <location>
        <begin position="27"/>
        <end position="87"/>
    </location>
</feature>
<dbReference type="PANTHER" id="PTHR24329:SF543">
    <property type="entry name" value="FI01017P-RELATED"/>
    <property type="match status" value="1"/>
</dbReference>
<keyword evidence="2 3" id="KW-0539">Nucleus</keyword>
<feature type="region of interest" description="Disordered" evidence="4">
    <location>
        <begin position="106"/>
        <end position="134"/>
    </location>
</feature>
<dbReference type="EMBL" id="CAJFCJ010000009">
    <property type="protein sequence ID" value="CAD5118438.1"/>
    <property type="molecule type" value="Genomic_DNA"/>
</dbReference>
<keyword evidence="2 3" id="KW-0238">DNA-binding</keyword>
<evidence type="ECO:0000256" key="1">
    <source>
        <dbReference type="ARBA" id="ARBA00004123"/>
    </source>
</evidence>
<evidence type="ECO:0000259" key="5">
    <source>
        <dbReference type="PROSITE" id="PS50071"/>
    </source>
</evidence>
<feature type="compositionally biased region" description="Polar residues" evidence="4">
    <location>
        <begin position="123"/>
        <end position="134"/>
    </location>
</feature>
<dbReference type="AlphaFoldDB" id="A0A7I8VV51"/>
<dbReference type="SMART" id="SM00389">
    <property type="entry name" value="HOX"/>
    <property type="match status" value="1"/>
</dbReference>
<dbReference type="Pfam" id="PF00046">
    <property type="entry name" value="Homeodomain"/>
    <property type="match status" value="1"/>
</dbReference>
<organism evidence="6 7">
    <name type="scientific">Dimorphilus gyrociliatus</name>
    <dbReference type="NCBI Taxonomy" id="2664684"/>
    <lineage>
        <taxon>Eukaryota</taxon>
        <taxon>Metazoa</taxon>
        <taxon>Spiralia</taxon>
        <taxon>Lophotrochozoa</taxon>
        <taxon>Annelida</taxon>
        <taxon>Polychaeta</taxon>
        <taxon>Polychaeta incertae sedis</taxon>
        <taxon>Dinophilidae</taxon>
        <taxon>Dimorphilus</taxon>
    </lineage>
</organism>
<dbReference type="SUPFAM" id="SSF46689">
    <property type="entry name" value="Homeodomain-like"/>
    <property type="match status" value="1"/>
</dbReference>
<protein>
    <recommendedName>
        <fullName evidence="5">Homeobox domain-containing protein</fullName>
    </recommendedName>
</protein>
<dbReference type="InterPro" id="IPR001356">
    <property type="entry name" value="HD"/>
</dbReference>
<dbReference type="PROSITE" id="PS50071">
    <property type="entry name" value="HOMEOBOX_2"/>
    <property type="match status" value="1"/>
</dbReference>
<evidence type="ECO:0000256" key="3">
    <source>
        <dbReference type="RuleBase" id="RU000682"/>
    </source>
</evidence>
<evidence type="ECO:0000313" key="6">
    <source>
        <dbReference type="EMBL" id="CAD5118438.1"/>
    </source>
</evidence>
<accession>A0A7I8VV51</accession>
<dbReference type="InterPro" id="IPR009057">
    <property type="entry name" value="Homeodomain-like_sf"/>
</dbReference>
<dbReference type="Gene3D" id="1.10.10.60">
    <property type="entry name" value="Homeodomain-like"/>
    <property type="match status" value="1"/>
</dbReference>
<comment type="caution">
    <text evidence="6">The sequence shown here is derived from an EMBL/GenBank/DDBJ whole genome shotgun (WGS) entry which is preliminary data.</text>
</comment>
<dbReference type="InterPro" id="IPR050649">
    <property type="entry name" value="Paired_Homeobox_TFs"/>
</dbReference>
<gene>
    <name evidence="6" type="ORF">DGYR_LOCUS6812</name>
</gene>
<name>A0A7I8VV51_9ANNE</name>
<dbReference type="Proteomes" id="UP000549394">
    <property type="component" value="Unassembled WGS sequence"/>
</dbReference>
<keyword evidence="2 3" id="KW-0371">Homeobox</keyword>
<dbReference type="PANTHER" id="PTHR24329">
    <property type="entry name" value="HOMEOBOX PROTEIN ARISTALESS"/>
    <property type="match status" value="1"/>
</dbReference>
<dbReference type="GO" id="GO:0000977">
    <property type="term" value="F:RNA polymerase II transcription regulatory region sequence-specific DNA binding"/>
    <property type="evidence" value="ECO:0007669"/>
    <property type="project" value="TreeGrafter"/>
</dbReference>
<dbReference type="CDD" id="cd00086">
    <property type="entry name" value="homeodomain"/>
    <property type="match status" value="1"/>
</dbReference>
<sequence length="164" mass="18399">MDATQSSCAYGNYGKTANVGPERTRSSCSKLKRIRFSPTQLRALETVFAETQYPDAAIISALAGRMNIPMEKICTWFQNRRSRFRKESKNGHIEMMRRQVFATNSNNNSQHVLSPPPLPPQPNSAIPDTSPQAQQQSCMYSQLQVPAYDTPNVTGANYSTVYPY</sequence>
<dbReference type="GO" id="GO:0005634">
    <property type="term" value="C:nucleus"/>
    <property type="evidence" value="ECO:0007669"/>
    <property type="project" value="UniProtKB-SubCell"/>
</dbReference>
<evidence type="ECO:0000256" key="4">
    <source>
        <dbReference type="SAM" id="MobiDB-lite"/>
    </source>
</evidence>
<dbReference type="GO" id="GO:0000981">
    <property type="term" value="F:DNA-binding transcription factor activity, RNA polymerase II-specific"/>
    <property type="evidence" value="ECO:0007669"/>
    <property type="project" value="TreeGrafter"/>
</dbReference>
<comment type="subcellular location">
    <subcellularLocation>
        <location evidence="1 2 3">Nucleus</location>
    </subcellularLocation>
</comment>
<feature type="DNA-binding region" description="Homeobox" evidence="2">
    <location>
        <begin position="29"/>
        <end position="88"/>
    </location>
</feature>
<keyword evidence="7" id="KW-1185">Reference proteome</keyword>
<evidence type="ECO:0000256" key="2">
    <source>
        <dbReference type="PROSITE-ProRule" id="PRU00108"/>
    </source>
</evidence>
<proteinExistence type="predicted"/>
<dbReference type="OrthoDB" id="6159439at2759"/>
<reference evidence="6 7" key="1">
    <citation type="submission" date="2020-08" db="EMBL/GenBank/DDBJ databases">
        <authorList>
            <person name="Hejnol A."/>
        </authorList>
    </citation>
    <scope>NUCLEOTIDE SEQUENCE [LARGE SCALE GENOMIC DNA]</scope>
</reference>